<gene>
    <name evidence="1" type="ORF">DYE48_18865</name>
</gene>
<keyword evidence="2" id="KW-1185">Reference proteome</keyword>
<proteinExistence type="predicted"/>
<sequence>MYTLIRKDDRLLEVLKDPIDRRDRVFPQEEEAVKYAEKLNGYIQSGPKWEVQEYLINELKKSRSSIS</sequence>
<evidence type="ECO:0000313" key="1">
    <source>
        <dbReference type="EMBL" id="REJ06450.1"/>
    </source>
</evidence>
<dbReference type="EMBL" id="QUAE01000026">
    <property type="protein sequence ID" value="REJ06450.1"/>
    <property type="molecule type" value="Genomic_DNA"/>
</dbReference>
<evidence type="ECO:0000313" key="2">
    <source>
        <dbReference type="Proteomes" id="UP000256305"/>
    </source>
</evidence>
<reference evidence="1 2" key="1">
    <citation type="submission" date="2018-08" db="EMBL/GenBank/DDBJ databases">
        <title>Genome sequence of Halobacillus trueperi KCTC 3686.</title>
        <authorList>
            <person name="Cho K.H."/>
            <person name="Kwak M.-J."/>
            <person name="Kim B.-Y."/>
            <person name="Chun J."/>
        </authorList>
    </citation>
    <scope>NUCLEOTIDE SEQUENCE [LARGE SCALE GENOMIC DNA]</scope>
    <source>
        <strain evidence="1 2">KCTC 3686</strain>
    </source>
</reference>
<protein>
    <submittedName>
        <fullName evidence="1">Uncharacterized protein</fullName>
    </submittedName>
</protein>
<dbReference type="AlphaFoldDB" id="A0A3E0J0T2"/>
<dbReference type="Proteomes" id="UP000256305">
    <property type="component" value="Unassembled WGS sequence"/>
</dbReference>
<accession>A0A3E0J0T2</accession>
<comment type="caution">
    <text evidence="1">The sequence shown here is derived from an EMBL/GenBank/DDBJ whole genome shotgun (WGS) entry which is preliminary data.</text>
</comment>
<name>A0A3E0J0T2_9BACI</name>
<dbReference type="RefSeq" id="WP_115824922.1">
    <property type="nucleotide sequence ID" value="NZ_QUAE01000026.1"/>
</dbReference>
<organism evidence="1 2">
    <name type="scientific">Halobacillus trueperi</name>
    <dbReference type="NCBI Taxonomy" id="156205"/>
    <lineage>
        <taxon>Bacteria</taxon>
        <taxon>Bacillati</taxon>
        <taxon>Bacillota</taxon>
        <taxon>Bacilli</taxon>
        <taxon>Bacillales</taxon>
        <taxon>Bacillaceae</taxon>
        <taxon>Halobacillus</taxon>
    </lineage>
</organism>